<evidence type="ECO:0000256" key="2">
    <source>
        <dbReference type="ARBA" id="ARBA00022679"/>
    </source>
</evidence>
<feature type="binding site" evidence="5">
    <location>
        <position position="301"/>
    </location>
    <ligand>
        <name>S-adenosyl-L-methionine</name>
        <dbReference type="ChEBI" id="CHEBI:59789"/>
    </ligand>
</feature>
<dbReference type="Proteomes" id="UP000700059">
    <property type="component" value="Unassembled WGS sequence"/>
</dbReference>
<dbReference type="GO" id="GO:0030697">
    <property type="term" value="F:tRNA (uracil(54)-C5)-methyltransferase activity, S-adenosyl methionine-dependent"/>
    <property type="evidence" value="ECO:0007669"/>
    <property type="project" value="UniProtKB-EC"/>
</dbReference>
<protein>
    <submittedName>
        <fullName evidence="7">tRNA (Uridine(54)-C5)-methyltransferase TrmA</fullName>
        <ecNumber evidence="7">2.1.1.35</ecNumber>
    </submittedName>
</protein>
<dbReference type="InterPro" id="IPR029063">
    <property type="entry name" value="SAM-dependent_MTases_sf"/>
</dbReference>
<feature type="active site" description="Nucleophile" evidence="5">
    <location>
        <position position="326"/>
    </location>
</feature>
<dbReference type="PROSITE" id="PS51687">
    <property type="entry name" value="SAM_MT_RNA_M5U"/>
    <property type="match status" value="1"/>
</dbReference>
<comment type="caution">
    <text evidence="7">The sequence shown here is derived from an EMBL/GenBank/DDBJ whole genome shotgun (WGS) entry which is preliminary data.</text>
</comment>
<comment type="similarity">
    <text evidence="5">Belongs to the class I-like SAM-binding methyltransferase superfamily. RNA M5U methyltransferase family.</text>
</comment>
<dbReference type="CDD" id="cd02440">
    <property type="entry name" value="AdoMet_MTases"/>
    <property type="match status" value="1"/>
</dbReference>
<dbReference type="PANTHER" id="PTHR47790">
    <property type="entry name" value="TRNA/TMRNA (URACIL-C(5))-METHYLTRANSFERASE"/>
    <property type="match status" value="1"/>
</dbReference>
<dbReference type="InterPro" id="IPR011869">
    <property type="entry name" value="TrmA_MeTrfase"/>
</dbReference>
<dbReference type="PROSITE" id="PS01231">
    <property type="entry name" value="TRMA_2"/>
    <property type="match status" value="1"/>
</dbReference>
<proteinExistence type="inferred from homology"/>
<feature type="active site" evidence="6">
    <location>
        <position position="326"/>
    </location>
</feature>
<dbReference type="Gene3D" id="3.40.50.150">
    <property type="entry name" value="Vaccinia Virus protein VP39"/>
    <property type="match status" value="1"/>
</dbReference>
<accession>A0ABS7JKP8</accession>
<dbReference type="InterPro" id="IPR030391">
    <property type="entry name" value="MeTrfase_TrmA_CS"/>
</dbReference>
<dbReference type="PROSITE" id="PS01230">
    <property type="entry name" value="TRMA_1"/>
    <property type="match status" value="1"/>
</dbReference>
<dbReference type="GO" id="GO:0032259">
    <property type="term" value="P:methylation"/>
    <property type="evidence" value="ECO:0007669"/>
    <property type="project" value="UniProtKB-KW"/>
</dbReference>
<keyword evidence="4" id="KW-0819">tRNA processing</keyword>
<evidence type="ECO:0000313" key="8">
    <source>
        <dbReference type="Proteomes" id="UP000700059"/>
    </source>
</evidence>
<sequence>MALVCEFLDRCGGCVDITLESKINLASNLLDIRDFQVFKSMESNFRARAELGIYHNGDKISYTMHGVKERFVKIKNCQNLLPNIQKTLPVLLNILNSLEFNTFKMRLFSLEILANQNNALLLTLIYHRKLEESWLLDARKLQTSLKEILGFHFEIIGRSRGVKLVVEDDYLVESLEVSGKKFYYRYDEGAFTQPNVAINQKMITWVLEHLKHGGDLLEMYCGCGNFTIPLSFNFDKILATEISKISINALRFACEKNQIKNIHFARLSGAECIEALNKTRKFNRLKGIDLNTFNFGSVFVDPPRSGLGVEACEFLKHFKQIIYISCNPQTLAQDLEILKQTHCIKHIAFFDQFPHTKHLESGVILEKI</sequence>
<dbReference type="NCBIfam" id="TIGR02143">
    <property type="entry name" value="trmA_only"/>
    <property type="match status" value="1"/>
</dbReference>
<feature type="binding site" evidence="5">
    <location>
        <position position="220"/>
    </location>
    <ligand>
        <name>S-adenosyl-L-methionine</name>
        <dbReference type="ChEBI" id="CHEBI:59789"/>
    </ligand>
</feature>
<evidence type="ECO:0000256" key="1">
    <source>
        <dbReference type="ARBA" id="ARBA00022603"/>
    </source>
</evidence>
<keyword evidence="8" id="KW-1185">Reference proteome</keyword>
<dbReference type="EMBL" id="JAIGYQ010000001">
    <property type="protein sequence ID" value="MBX7489968.1"/>
    <property type="molecule type" value="Genomic_DNA"/>
</dbReference>
<keyword evidence="1 5" id="KW-0489">Methyltransferase</keyword>
<dbReference type="Gene3D" id="2.40.50.1070">
    <property type="match status" value="1"/>
</dbReference>
<keyword evidence="3 5" id="KW-0949">S-adenosyl-L-methionine</keyword>
<organism evidence="7 8">
    <name type="scientific">Helicobacter turcicus</name>
    <dbReference type="NCBI Taxonomy" id="2867412"/>
    <lineage>
        <taxon>Bacteria</taxon>
        <taxon>Pseudomonadati</taxon>
        <taxon>Campylobacterota</taxon>
        <taxon>Epsilonproteobacteria</taxon>
        <taxon>Campylobacterales</taxon>
        <taxon>Helicobacteraceae</taxon>
        <taxon>Helicobacter</taxon>
    </lineage>
</organism>
<feature type="binding site" evidence="5">
    <location>
        <position position="241"/>
    </location>
    <ligand>
        <name>S-adenosyl-L-methionine</name>
        <dbReference type="ChEBI" id="CHEBI:59789"/>
    </ligand>
</feature>
<dbReference type="PANTHER" id="PTHR47790:SF2">
    <property type="entry name" value="TRNA_TMRNA (URACIL-C(5))-METHYLTRANSFERASE"/>
    <property type="match status" value="1"/>
</dbReference>
<reference evidence="7 8" key="1">
    <citation type="submission" date="2021-08" db="EMBL/GenBank/DDBJ databases">
        <title>Helicobacter spp. isolated from feces of Anatolian Ground Squirrel (Spermophilus xanthoprymnus) in Turkey.</title>
        <authorList>
            <person name="Aydin F."/>
            <person name="Abay S."/>
            <person name="Kayman T."/>
            <person name="Karakaya E."/>
            <person name="Saticioglu I.B."/>
        </authorList>
    </citation>
    <scope>NUCLEOTIDE SEQUENCE [LARGE SCALE GENOMIC DNA]</scope>
    <source>
        <strain evidence="7 8">Faydin-H70</strain>
    </source>
</reference>
<evidence type="ECO:0000256" key="6">
    <source>
        <dbReference type="PROSITE-ProRule" id="PRU10015"/>
    </source>
</evidence>
<keyword evidence="2 5" id="KW-0808">Transferase</keyword>
<evidence type="ECO:0000256" key="3">
    <source>
        <dbReference type="ARBA" id="ARBA00022691"/>
    </source>
</evidence>
<dbReference type="HAMAP" id="MF_01011">
    <property type="entry name" value="RNA_methyltr_TrmA"/>
    <property type="match status" value="1"/>
</dbReference>
<name>A0ABS7JKP8_9HELI</name>
<dbReference type="InterPro" id="IPR030390">
    <property type="entry name" value="MeTrfase_TrmA_AS"/>
</dbReference>
<evidence type="ECO:0000256" key="4">
    <source>
        <dbReference type="ARBA" id="ARBA00022694"/>
    </source>
</evidence>
<dbReference type="Pfam" id="PF05958">
    <property type="entry name" value="tRNA_U5-meth_tr"/>
    <property type="match status" value="1"/>
</dbReference>
<dbReference type="InterPro" id="IPR010280">
    <property type="entry name" value="U5_MeTrfase_fam"/>
</dbReference>
<gene>
    <name evidence="7" type="primary">trmA</name>
    <name evidence="7" type="ORF">K4G57_00535</name>
</gene>
<feature type="binding site" evidence="5">
    <location>
        <position position="193"/>
    </location>
    <ligand>
        <name>S-adenosyl-L-methionine</name>
        <dbReference type="ChEBI" id="CHEBI:59789"/>
    </ligand>
</feature>
<dbReference type="SUPFAM" id="SSF53335">
    <property type="entry name" value="S-adenosyl-L-methionine-dependent methyltransferases"/>
    <property type="match status" value="1"/>
</dbReference>
<evidence type="ECO:0000313" key="7">
    <source>
        <dbReference type="EMBL" id="MBX7489968.1"/>
    </source>
</evidence>
<dbReference type="EC" id="2.1.1.35" evidence="7"/>
<evidence type="ECO:0000256" key="5">
    <source>
        <dbReference type="PROSITE-ProRule" id="PRU01024"/>
    </source>
</evidence>